<dbReference type="GO" id="GO:0006898">
    <property type="term" value="P:receptor-mediated endocytosis"/>
    <property type="evidence" value="ECO:0007669"/>
    <property type="project" value="TreeGrafter"/>
</dbReference>
<evidence type="ECO:0000259" key="17">
    <source>
        <dbReference type="PROSITE" id="PS50026"/>
    </source>
</evidence>
<feature type="transmembrane region" description="Helical" evidence="16">
    <location>
        <begin position="1399"/>
        <end position="1419"/>
    </location>
</feature>
<dbReference type="InterPro" id="IPR002172">
    <property type="entry name" value="LDrepeatLR_classA_rpt"/>
</dbReference>
<comment type="subcellular location">
    <subcellularLocation>
        <location evidence="1">Membrane</location>
        <topology evidence="1">Single-pass membrane protein</topology>
    </subcellularLocation>
</comment>
<evidence type="ECO:0000256" key="5">
    <source>
        <dbReference type="ARBA" id="ARBA00022729"/>
    </source>
</evidence>
<dbReference type="PANTHER" id="PTHR22722">
    <property type="entry name" value="LOW-DENSITY LIPOPROTEIN RECEPTOR-RELATED PROTEIN 2-RELATED"/>
    <property type="match status" value="1"/>
</dbReference>
<evidence type="ECO:0000256" key="7">
    <source>
        <dbReference type="ARBA" id="ARBA00022989"/>
    </source>
</evidence>
<dbReference type="InterPro" id="IPR018097">
    <property type="entry name" value="EGF_Ca-bd_CS"/>
</dbReference>
<feature type="disulfide bond" evidence="13">
    <location>
        <begin position="104"/>
        <end position="119"/>
    </location>
</feature>
<feature type="region of interest" description="Disordered" evidence="15">
    <location>
        <begin position="1"/>
        <end position="35"/>
    </location>
</feature>
<evidence type="ECO:0000256" key="9">
    <source>
        <dbReference type="ARBA" id="ARBA00023157"/>
    </source>
</evidence>
<dbReference type="Gene3D" id="2.10.25.10">
    <property type="entry name" value="Laminin"/>
    <property type="match status" value="3"/>
</dbReference>
<dbReference type="SUPFAM" id="SSF57424">
    <property type="entry name" value="LDL receptor-like module"/>
    <property type="match status" value="12"/>
</dbReference>
<dbReference type="InterPro" id="IPR000742">
    <property type="entry name" value="EGF"/>
</dbReference>
<dbReference type="Proteomes" id="UP001460270">
    <property type="component" value="Unassembled WGS sequence"/>
</dbReference>
<dbReference type="InterPro" id="IPR001881">
    <property type="entry name" value="EGF-like_Ca-bd_dom"/>
</dbReference>
<feature type="disulfide bond" evidence="13">
    <location>
        <begin position="541"/>
        <end position="556"/>
    </location>
</feature>
<dbReference type="SMART" id="SM00181">
    <property type="entry name" value="EGF"/>
    <property type="match status" value="3"/>
</dbReference>
<keyword evidence="10" id="KW-0675">Receptor</keyword>
<feature type="disulfide bond" evidence="13">
    <location>
        <begin position="250"/>
        <end position="265"/>
    </location>
</feature>
<evidence type="ECO:0000256" key="15">
    <source>
        <dbReference type="SAM" id="MobiDB-lite"/>
    </source>
</evidence>
<evidence type="ECO:0000313" key="18">
    <source>
        <dbReference type="EMBL" id="KAK7895332.1"/>
    </source>
</evidence>
<dbReference type="PROSITE" id="PS51120">
    <property type="entry name" value="LDLRB"/>
    <property type="match status" value="1"/>
</dbReference>
<dbReference type="InterPro" id="IPR051221">
    <property type="entry name" value="LDLR-related"/>
</dbReference>
<evidence type="ECO:0000256" key="11">
    <source>
        <dbReference type="ARBA" id="ARBA00023180"/>
    </source>
</evidence>
<evidence type="ECO:0000256" key="1">
    <source>
        <dbReference type="ARBA" id="ARBA00004167"/>
    </source>
</evidence>
<dbReference type="Gene3D" id="2.120.10.30">
    <property type="entry name" value="TolB, C-terminal domain"/>
    <property type="match status" value="2"/>
</dbReference>
<evidence type="ECO:0000256" key="3">
    <source>
        <dbReference type="ARBA" id="ARBA00022583"/>
    </source>
</evidence>
<feature type="disulfide bond" evidence="13">
    <location>
        <begin position="529"/>
        <end position="547"/>
    </location>
</feature>
<dbReference type="GO" id="GO:0043235">
    <property type="term" value="C:receptor complex"/>
    <property type="evidence" value="ECO:0007669"/>
    <property type="project" value="TreeGrafter"/>
</dbReference>
<dbReference type="PROSITE" id="PS00022">
    <property type="entry name" value="EGF_1"/>
    <property type="match status" value="1"/>
</dbReference>
<keyword evidence="2 12" id="KW-0245">EGF-like domain</keyword>
<feature type="disulfide bond" evidence="12">
    <location>
        <begin position="1358"/>
        <end position="1368"/>
    </location>
</feature>
<dbReference type="GO" id="GO:0016324">
    <property type="term" value="C:apical plasma membrane"/>
    <property type="evidence" value="ECO:0007669"/>
    <property type="project" value="TreeGrafter"/>
</dbReference>
<feature type="domain" description="EGF-like" evidence="17">
    <location>
        <begin position="706"/>
        <end position="748"/>
    </location>
</feature>
<dbReference type="FunFam" id="4.10.400.10:FF:000065">
    <property type="entry name" value="Transmembrane protease serine 7"/>
    <property type="match status" value="1"/>
</dbReference>
<feature type="disulfide bond" evidence="13">
    <location>
        <begin position="562"/>
        <end position="574"/>
    </location>
</feature>
<organism evidence="18 19">
    <name type="scientific">Mugilogobius chulae</name>
    <name type="common">yellowstripe goby</name>
    <dbReference type="NCBI Taxonomy" id="88201"/>
    <lineage>
        <taxon>Eukaryota</taxon>
        <taxon>Metazoa</taxon>
        <taxon>Chordata</taxon>
        <taxon>Craniata</taxon>
        <taxon>Vertebrata</taxon>
        <taxon>Euteleostomi</taxon>
        <taxon>Actinopterygii</taxon>
        <taxon>Neopterygii</taxon>
        <taxon>Teleostei</taxon>
        <taxon>Neoteleostei</taxon>
        <taxon>Acanthomorphata</taxon>
        <taxon>Gobiaria</taxon>
        <taxon>Gobiiformes</taxon>
        <taxon>Gobioidei</taxon>
        <taxon>Gobiidae</taxon>
        <taxon>Gobionellinae</taxon>
        <taxon>Mugilogobius</taxon>
    </lineage>
</organism>
<dbReference type="InterPro" id="IPR000152">
    <property type="entry name" value="EGF-type_Asp/Asn_hydroxyl_site"/>
</dbReference>
<feature type="disulfide bond" evidence="13">
    <location>
        <begin position="328"/>
        <end position="343"/>
    </location>
</feature>
<feature type="disulfide bond" evidence="12">
    <location>
        <begin position="1379"/>
        <end position="1388"/>
    </location>
</feature>
<dbReference type="Gene3D" id="4.10.400.10">
    <property type="entry name" value="Low-density Lipoprotein Receptor"/>
    <property type="match status" value="12"/>
</dbReference>
<dbReference type="Pfam" id="PF23106">
    <property type="entry name" value="EGF_Teneurin"/>
    <property type="match status" value="1"/>
</dbReference>
<keyword evidence="11" id="KW-0325">Glycoprotein</keyword>
<dbReference type="PROSITE" id="PS50068">
    <property type="entry name" value="LDLRA_2"/>
    <property type="match status" value="12"/>
</dbReference>
<evidence type="ECO:0000256" key="12">
    <source>
        <dbReference type="PROSITE-ProRule" id="PRU00076"/>
    </source>
</evidence>
<keyword evidence="7 16" id="KW-1133">Transmembrane helix</keyword>
<evidence type="ECO:0000256" key="8">
    <source>
        <dbReference type="ARBA" id="ARBA00023136"/>
    </source>
</evidence>
<feature type="disulfide bond" evidence="13">
    <location>
        <begin position="581"/>
        <end position="596"/>
    </location>
</feature>
<name>A0AAW0NDE1_9GOBI</name>
<accession>A0AAW0NDE1</accession>
<evidence type="ECO:0000313" key="19">
    <source>
        <dbReference type="Proteomes" id="UP001460270"/>
    </source>
</evidence>
<keyword evidence="4 16" id="KW-0812">Transmembrane</keyword>
<dbReference type="SMART" id="SM00192">
    <property type="entry name" value="LDLa"/>
    <property type="match status" value="12"/>
</dbReference>
<proteinExistence type="predicted"/>
<dbReference type="InterPro" id="IPR023415">
    <property type="entry name" value="LDLR_class-A_CS"/>
</dbReference>
<dbReference type="Pfam" id="PF00057">
    <property type="entry name" value="Ldl_recept_a"/>
    <property type="match status" value="11"/>
</dbReference>
<dbReference type="InterPro" id="IPR036055">
    <property type="entry name" value="LDL_receptor-like_sf"/>
</dbReference>
<dbReference type="SMART" id="SM00179">
    <property type="entry name" value="EGF_CA"/>
    <property type="match status" value="2"/>
</dbReference>
<comment type="caution">
    <text evidence="12">Lacks conserved residue(s) required for the propagation of feature annotation.</text>
</comment>
<gene>
    <name evidence="18" type="ORF">WMY93_020657</name>
</gene>
<dbReference type="SUPFAM" id="SSF63825">
    <property type="entry name" value="YWTD domain"/>
    <property type="match status" value="2"/>
</dbReference>
<feature type="disulfide bond" evidence="13">
    <location>
        <begin position="289"/>
        <end position="304"/>
    </location>
</feature>
<comment type="caution">
    <text evidence="18">The sequence shown here is derived from an EMBL/GenBank/DDBJ whole genome shotgun (WGS) entry which is preliminary data.</text>
</comment>
<keyword evidence="6" id="KW-0677">Repeat</keyword>
<feature type="disulfide bond" evidence="13">
    <location>
        <begin position="464"/>
        <end position="479"/>
    </location>
</feature>
<keyword evidence="3" id="KW-0254">Endocytosis</keyword>
<dbReference type="FunFam" id="2.10.25.10:FF:000240">
    <property type="entry name" value="Vitamin K-dependent protein S"/>
    <property type="match status" value="1"/>
</dbReference>
<dbReference type="PRINTS" id="PR00261">
    <property type="entry name" value="LDLRECEPTOR"/>
</dbReference>
<feature type="repeat" description="LDL-receptor class B" evidence="14">
    <location>
        <begin position="883"/>
        <end position="926"/>
    </location>
</feature>
<dbReference type="GO" id="GO:0042562">
    <property type="term" value="F:hormone binding"/>
    <property type="evidence" value="ECO:0007669"/>
    <property type="project" value="TreeGrafter"/>
</dbReference>
<dbReference type="CDD" id="cd00112">
    <property type="entry name" value="LDLa"/>
    <property type="match status" value="11"/>
</dbReference>
<dbReference type="PROSITE" id="PS50026">
    <property type="entry name" value="EGF_3"/>
    <property type="match status" value="2"/>
</dbReference>
<dbReference type="PROSITE" id="PS01187">
    <property type="entry name" value="EGF_CA"/>
    <property type="match status" value="1"/>
</dbReference>
<evidence type="ECO:0000256" key="6">
    <source>
        <dbReference type="ARBA" id="ARBA00022737"/>
    </source>
</evidence>
<feature type="disulfide bond" evidence="13">
    <location>
        <begin position="54"/>
        <end position="69"/>
    </location>
</feature>
<feature type="disulfide bond" evidence="13">
    <location>
        <begin position="503"/>
        <end position="518"/>
    </location>
</feature>
<dbReference type="GO" id="GO:0005509">
    <property type="term" value="F:calcium ion binding"/>
    <property type="evidence" value="ECO:0007669"/>
    <property type="project" value="InterPro"/>
</dbReference>
<evidence type="ECO:0000256" key="2">
    <source>
        <dbReference type="ARBA" id="ARBA00022536"/>
    </source>
</evidence>
<dbReference type="InterPro" id="IPR011042">
    <property type="entry name" value="6-blade_b-propeller_TolB-like"/>
</dbReference>
<protein>
    <recommendedName>
        <fullName evidence="17">EGF-like domain-containing protein</fullName>
    </recommendedName>
</protein>
<feature type="disulfide bond" evidence="13">
    <location>
        <begin position="200"/>
        <end position="215"/>
    </location>
</feature>
<dbReference type="PROSITE" id="PS00010">
    <property type="entry name" value="ASX_HYDROXYL"/>
    <property type="match status" value="1"/>
</dbReference>
<sequence length="1475" mass="160214">MLTSYYLLETPETTRSPDKVKSSTVSPPPAQTSCRSPSVLCPGSTVCILETQLCDGTKDCPDGSDESSCPGLAAAVSPQKLLKCGHGSRPCEDRSQCVLLSHVCDGHTDCDDGSDENKCGPRSSSPAAAESQFVNDLRWSCARPSVLCPESSVCILPTQFCDGNVDCPGGFDEICESRCPDKSDFLCKDNLSCVSKDLVCDGSSDCSDGSDELNCPDLGPARGSGVGLQCPRGSQPCKDGSQCVSLNHVCDGEDDCKDASDELMCARSCQQGEFQCAHGKKCIPSSQVCDGKVHCLDHSDEMNCWKESKSCEFYCLDGKRCIPKRFLCDGEKDCVDGTDELGCDFKVTAAPPSCVLRQCSVLVQQCAFLRANFVTTKRTVLMALTSRVAFSSVKTQLISCARIDKTASRRAKCVMDALTASTAQTRNVVQPPLVPQHDFTSSKVSSGVKRCKDGLQCVMYSHVCDGEKDCKDGSDEDDCVTDCKPEEFQCAHGKACIPKTQQCDGQTDCQDRSDELNCAVSCASDQFRCRSGRCVSLALRCDGYADCADHSDEKDCSRPPRCPSQLRCPNTHECLQKEWLCDGENDCADGFDEKDCKITPVKCKEYQWKCGDSSQCVPLSWRCDGKEDCEKERTRTTRRVSGPGQVCNSETNCADRSDEGPGCDKRNCSSSLAPRCEHSCVRTPNGLKCFCAAGYKPHRNGLACVDIDECSSGVSSGVCKHICLNTPGSFICRCHPGFYLEPDKRSCKTEVEPLLLASVQSEMILLSVHSSTLRVLSSANRPVFSLDFHWAKNKIYYLSSNYQSIRWAEMNNTRTKGTLVKGVKSDCIAVDWVGNNLYWVDGLLGQILAVKLGAARVKAQEHTVVLGEDLEQPSSLVLVSHKGLMFWSEIGSSPQIEQAAMDGSRRKVVVSRGLSWPVSLAFDKLRCIGSASVDGDNVKILQLAETPSPFSVSVFNDRVFWSDTKKRSIRSADKRSGKDQRLLVKRPGQPFALKIMHPLSQPAVPNPCLTAVCRCPKGLLLSKDNLRCTVATESTFLMLLSLKSVYQIHLHSMYSEGVGLKRIPNGRVLSLPGVSEASSMDVSIPGLSLFVADAVRATVDKLRLSDSRSGQPLLADGQILKLAEDDSISALAVDWVTSNLYWSSSKRPNLHVTSAGKGYTASLLHGSMKGTTSIAVHPPSGRLCYTAVGLTGIGHAEVSCAWMEDRKGTCCGGNPASPRHWCFQTLAAPSTGLTQVRTAAFPLNLSIYWADTGEGVIYTIGVDGSGFKQYKTGPGFIISFTFIENFLLWMTFDKDVTRLWFSDGLQPKHLWFETKISLTEVKAYSNNSQSGPYIDVGLSGINRTSLVKSPSDSQKTLCDLQCNGHGSCVTESKGSRCVCEAGFKGEFCELGPTSSSARAVGLGLFFVIVLLIVAVIMYLKRRDLALALSTTREKETLMANMGLPSEHFDYDAEELDSPVDGNSPGLTLESLQLKQ</sequence>
<dbReference type="SMART" id="SM00135">
    <property type="entry name" value="LY"/>
    <property type="match status" value="7"/>
</dbReference>
<feature type="disulfide bond" evidence="13">
    <location>
        <begin position="522"/>
        <end position="534"/>
    </location>
</feature>
<evidence type="ECO:0000256" key="16">
    <source>
        <dbReference type="SAM" id="Phobius"/>
    </source>
</evidence>
<dbReference type="InterPro" id="IPR000033">
    <property type="entry name" value="LDLR_classB_rpt"/>
</dbReference>
<evidence type="ECO:0000256" key="13">
    <source>
        <dbReference type="PROSITE-ProRule" id="PRU00124"/>
    </source>
</evidence>
<keyword evidence="19" id="KW-1185">Reference proteome</keyword>
<dbReference type="SUPFAM" id="SSF57196">
    <property type="entry name" value="EGF/Laminin"/>
    <property type="match status" value="2"/>
</dbReference>
<evidence type="ECO:0000256" key="10">
    <source>
        <dbReference type="ARBA" id="ARBA00023170"/>
    </source>
</evidence>
<keyword evidence="8 16" id="KW-0472">Membrane</keyword>
<feature type="domain" description="EGF-like" evidence="17">
    <location>
        <begin position="1354"/>
        <end position="1389"/>
    </location>
</feature>
<evidence type="ECO:0000256" key="14">
    <source>
        <dbReference type="PROSITE-ProRule" id="PRU00461"/>
    </source>
</evidence>
<keyword evidence="5" id="KW-0732">Signal</keyword>
<dbReference type="FunFam" id="2.120.10.30:FF:000241">
    <property type="entry name" value="Low-density lipoprotein receptor-related protein 6"/>
    <property type="match status" value="1"/>
</dbReference>
<feature type="region of interest" description="Disordered" evidence="15">
    <location>
        <begin position="1453"/>
        <end position="1475"/>
    </location>
</feature>
<dbReference type="PROSITE" id="PS01209">
    <property type="entry name" value="LDLRA_1"/>
    <property type="match status" value="4"/>
</dbReference>
<dbReference type="Pfam" id="PF14670">
    <property type="entry name" value="FXa_inhibition"/>
    <property type="match status" value="1"/>
</dbReference>
<dbReference type="Pfam" id="PF00058">
    <property type="entry name" value="Ldl_recept_b"/>
    <property type="match status" value="1"/>
</dbReference>
<dbReference type="PANTHER" id="PTHR22722:SF12">
    <property type="entry name" value="EGF-LIKE DOMAIN-CONTAINING PROTEIN"/>
    <property type="match status" value="1"/>
</dbReference>
<reference evidence="19" key="1">
    <citation type="submission" date="2024-04" db="EMBL/GenBank/DDBJ databases">
        <title>Salinicola lusitanus LLJ914,a marine bacterium isolated from the Okinawa Trough.</title>
        <authorList>
            <person name="Li J."/>
        </authorList>
    </citation>
    <scope>NUCLEOTIDE SEQUENCE [LARGE SCALE GENOMIC DNA]</scope>
</reference>
<dbReference type="PROSITE" id="PS01186">
    <property type="entry name" value="EGF_2"/>
    <property type="match status" value="2"/>
</dbReference>
<keyword evidence="9 12" id="KW-1015">Disulfide bond</keyword>
<evidence type="ECO:0000256" key="4">
    <source>
        <dbReference type="ARBA" id="ARBA00022692"/>
    </source>
</evidence>
<dbReference type="EMBL" id="JBBPFD010000015">
    <property type="protein sequence ID" value="KAK7895332.1"/>
    <property type="molecule type" value="Genomic_DNA"/>
</dbReference>